<feature type="coiled-coil region" evidence="1">
    <location>
        <begin position="4"/>
        <end position="99"/>
    </location>
</feature>
<keyword evidence="1" id="KW-0175">Coiled coil</keyword>
<accession>A0A226EZX8</accession>
<gene>
    <name evidence="3" type="ORF">Fcan01_02293</name>
</gene>
<reference evidence="3 4" key="1">
    <citation type="submission" date="2015-12" db="EMBL/GenBank/DDBJ databases">
        <title>The genome of Folsomia candida.</title>
        <authorList>
            <person name="Faddeeva A."/>
            <person name="Derks M.F."/>
            <person name="Anvar Y."/>
            <person name="Smit S."/>
            <person name="Van Straalen N."/>
            <person name="Roelofs D."/>
        </authorList>
    </citation>
    <scope>NUCLEOTIDE SEQUENCE [LARGE SCALE GENOMIC DNA]</scope>
    <source>
        <strain evidence="3 4">VU population</strain>
        <tissue evidence="3">Whole body</tissue>
    </source>
</reference>
<comment type="caution">
    <text evidence="3">The sequence shown here is derived from an EMBL/GenBank/DDBJ whole genome shotgun (WGS) entry which is preliminary data.</text>
</comment>
<protein>
    <submittedName>
        <fullName evidence="3">Uncharacterized protein</fullName>
    </submittedName>
</protein>
<sequence>MDELEELRQENHRLNLRLESLRSASTTEIDYLRDELKEKEREHKEQLEKIAGDFKTREVALLERTEALNEDVNSSRDEADKLREQVEALKLSLEHQKLRNIEAMNRKSNHPISTDNYETLLESLSEKEKALGRANDTVSSQSDRLREYNDAIESQRNRITELNEDIEGKQLTILEQQERIRQLEVERKEHLQQNQQQTLDKCDTGKSRGNSLFSEVEERRVKVEDELKRLQDRVTKLTAENIELQSTVDRGDFRHNAVNHQLQLLQKSEEQVIKEFKQLKSERVNLFEKLCERLDSIRDEYMKRLSEYKGNEVLSTNLERISADRDKLLLAKINLERELFECRKELKYVKHTKTECESHLKILRIKMQDQNDRRAASRSPRKKNDSNHVDDKTEDATADQSNGSMEIENNLSTEYPKKSAEEISECKQQ</sequence>
<proteinExistence type="predicted"/>
<dbReference type="OMA" id="KTECESH"/>
<evidence type="ECO:0000313" key="3">
    <source>
        <dbReference type="EMBL" id="OXA63125.1"/>
    </source>
</evidence>
<feature type="compositionally biased region" description="Basic and acidic residues" evidence="2">
    <location>
        <begin position="415"/>
        <end position="429"/>
    </location>
</feature>
<feature type="compositionally biased region" description="Polar residues" evidence="2">
    <location>
        <begin position="398"/>
        <end position="413"/>
    </location>
</feature>
<feature type="coiled-coil region" evidence="1">
    <location>
        <begin position="138"/>
        <end position="282"/>
    </location>
</feature>
<dbReference type="Proteomes" id="UP000198287">
    <property type="component" value="Unassembled WGS sequence"/>
</dbReference>
<name>A0A226EZX8_FOLCA</name>
<dbReference type="EMBL" id="LNIX01000001">
    <property type="protein sequence ID" value="OXA63125.1"/>
    <property type="molecule type" value="Genomic_DNA"/>
</dbReference>
<evidence type="ECO:0000313" key="4">
    <source>
        <dbReference type="Proteomes" id="UP000198287"/>
    </source>
</evidence>
<feature type="compositionally biased region" description="Basic and acidic residues" evidence="2">
    <location>
        <begin position="382"/>
        <end position="395"/>
    </location>
</feature>
<dbReference type="Gene3D" id="1.20.5.300">
    <property type="match status" value="1"/>
</dbReference>
<keyword evidence="4" id="KW-1185">Reference proteome</keyword>
<evidence type="ECO:0000256" key="2">
    <source>
        <dbReference type="SAM" id="MobiDB-lite"/>
    </source>
</evidence>
<feature type="region of interest" description="Disordered" evidence="2">
    <location>
        <begin position="367"/>
        <end position="429"/>
    </location>
</feature>
<dbReference type="AlphaFoldDB" id="A0A226EZX8"/>
<evidence type="ECO:0000256" key="1">
    <source>
        <dbReference type="SAM" id="Coils"/>
    </source>
</evidence>
<organism evidence="3 4">
    <name type="scientific">Folsomia candida</name>
    <name type="common">Springtail</name>
    <dbReference type="NCBI Taxonomy" id="158441"/>
    <lineage>
        <taxon>Eukaryota</taxon>
        <taxon>Metazoa</taxon>
        <taxon>Ecdysozoa</taxon>
        <taxon>Arthropoda</taxon>
        <taxon>Hexapoda</taxon>
        <taxon>Collembola</taxon>
        <taxon>Entomobryomorpha</taxon>
        <taxon>Isotomoidea</taxon>
        <taxon>Isotomidae</taxon>
        <taxon>Proisotominae</taxon>
        <taxon>Folsomia</taxon>
    </lineage>
</organism>